<proteinExistence type="inferred from homology"/>
<keyword evidence="7 12" id="KW-0808">Transferase</keyword>
<comment type="subcellular location">
    <subcellularLocation>
        <location evidence="1 12">Endoplasmic reticulum</location>
    </subcellularLocation>
</comment>
<dbReference type="GO" id="GO:0098548">
    <property type="term" value="C:cytoplasmic side of Golgi membrane"/>
    <property type="evidence" value="ECO:0007669"/>
    <property type="project" value="EnsemblFungi"/>
</dbReference>
<evidence type="ECO:0000256" key="9">
    <source>
        <dbReference type="ARBA" id="ARBA00024804"/>
    </source>
</evidence>
<dbReference type="EMBL" id="MCFF01000002">
    <property type="protein sequence ID" value="ORZ28391.1"/>
    <property type="molecule type" value="Genomic_DNA"/>
</dbReference>
<comment type="function">
    <text evidence="9 12">Involved in protein N-glycosylation. Essential for the second step of the dolichol-linked oligosaccharide pathway.</text>
</comment>
<evidence type="ECO:0000313" key="14">
    <source>
        <dbReference type="EMBL" id="ORZ28391.1"/>
    </source>
</evidence>
<sequence length="186" mass="20654">MSTHRSIFVTVGTTRFDKLVNAISSPDLLQLMHDLGFTHLSLQHGNSIVPTLFLPTIDNSEATTTATVTTIVKVESMQIEVYKYKASLHDDMINADLIISHAGAGSILEALRLQKKLIVVVNEDLMDNHQQELGSALHEQGYLVYCNVFRDLGKALRDKGYESLVPFPAPNAKLFADFLDEHLGFN</sequence>
<comment type="subunit">
    <text evidence="3 12">Heterodimer with ALG14 to form a functional enzyme.</text>
</comment>
<evidence type="ECO:0000256" key="1">
    <source>
        <dbReference type="ARBA" id="ARBA00004240"/>
    </source>
</evidence>
<dbReference type="InParanoid" id="A0A1Y2H327"/>
<dbReference type="STRING" id="64571.A0A1Y2H327"/>
<keyword evidence="15" id="KW-1185">Reference proteome</keyword>
<evidence type="ECO:0000256" key="4">
    <source>
        <dbReference type="ARBA" id="ARBA00012614"/>
    </source>
</evidence>
<evidence type="ECO:0000256" key="2">
    <source>
        <dbReference type="ARBA" id="ARBA00006962"/>
    </source>
</evidence>
<comment type="caution">
    <text evidence="14">The sequence shown here is derived from an EMBL/GenBank/DDBJ whole genome shotgun (WGS) entry which is preliminary data.</text>
</comment>
<evidence type="ECO:0000256" key="11">
    <source>
        <dbReference type="ARBA" id="ARBA00048184"/>
    </source>
</evidence>
<evidence type="ECO:0000256" key="8">
    <source>
        <dbReference type="ARBA" id="ARBA00022824"/>
    </source>
</evidence>
<dbReference type="GO" id="GO:0006488">
    <property type="term" value="P:dolichol-linked oligosaccharide biosynthetic process"/>
    <property type="evidence" value="ECO:0007669"/>
    <property type="project" value="EnsemblFungi"/>
</dbReference>
<dbReference type="OrthoDB" id="20273at2759"/>
<evidence type="ECO:0000313" key="15">
    <source>
        <dbReference type="Proteomes" id="UP000193648"/>
    </source>
</evidence>
<dbReference type="Gene3D" id="3.40.50.2000">
    <property type="entry name" value="Glycogen Phosphorylase B"/>
    <property type="match status" value="1"/>
</dbReference>
<dbReference type="Proteomes" id="UP000193648">
    <property type="component" value="Unassembled WGS sequence"/>
</dbReference>
<evidence type="ECO:0000259" key="13">
    <source>
        <dbReference type="Pfam" id="PF04101"/>
    </source>
</evidence>
<dbReference type="GO" id="GO:0043541">
    <property type="term" value="C:UDP-N-acetylglucosamine transferase complex"/>
    <property type="evidence" value="ECO:0007669"/>
    <property type="project" value="EnsemblFungi"/>
</dbReference>
<dbReference type="PANTHER" id="PTHR12867">
    <property type="entry name" value="GLYCOSYL TRANSFERASE-RELATED"/>
    <property type="match status" value="1"/>
</dbReference>
<dbReference type="SUPFAM" id="SSF53756">
    <property type="entry name" value="UDP-Glycosyltransferase/glycogen phosphorylase"/>
    <property type="match status" value="1"/>
</dbReference>
<reference evidence="14 15" key="1">
    <citation type="submission" date="2016-07" db="EMBL/GenBank/DDBJ databases">
        <title>Pervasive Adenine N6-methylation of Active Genes in Fungi.</title>
        <authorList>
            <consortium name="DOE Joint Genome Institute"/>
            <person name="Mondo S.J."/>
            <person name="Dannebaum R.O."/>
            <person name="Kuo R.C."/>
            <person name="Labutti K."/>
            <person name="Haridas S."/>
            <person name="Kuo A."/>
            <person name="Salamov A."/>
            <person name="Ahrendt S.R."/>
            <person name="Lipzen A."/>
            <person name="Sullivan W."/>
            <person name="Andreopoulos W.B."/>
            <person name="Clum A."/>
            <person name="Lindquist E."/>
            <person name="Daum C."/>
            <person name="Ramamoorthy G.K."/>
            <person name="Gryganskyi A."/>
            <person name="Culley D."/>
            <person name="Magnuson J.K."/>
            <person name="James T.Y."/>
            <person name="O'Malley M.A."/>
            <person name="Stajich J.E."/>
            <person name="Spatafora J.W."/>
            <person name="Visel A."/>
            <person name="Grigoriev I.V."/>
        </authorList>
    </citation>
    <scope>NUCLEOTIDE SEQUENCE [LARGE SCALE GENOMIC DNA]</scope>
    <source>
        <strain evidence="14 15">NRRL 3116</strain>
    </source>
</reference>
<evidence type="ECO:0000256" key="6">
    <source>
        <dbReference type="ARBA" id="ARBA00022676"/>
    </source>
</evidence>
<dbReference type="GO" id="GO:0004577">
    <property type="term" value="F:N-acetylglucosaminyldiphosphodolichol N-acetylglucosaminyltransferase activity"/>
    <property type="evidence" value="ECO:0007669"/>
    <property type="project" value="UniProtKB-EC"/>
</dbReference>
<dbReference type="InterPro" id="IPR039042">
    <property type="entry name" value="Alg13-like"/>
</dbReference>
<keyword evidence="8 12" id="KW-0256">Endoplasmic reticulum</keyword>
<dbReference type="Pfam" id="PF04101">
    <property type="entry name" value="Glyco_tran_28_C"/>
    <property type="match status" value="1"/>
</dbReference>
<keyword evidence="6 12" id="KW-0328">Glycosyltransferase</keyword>
<dbReference type="GO" id="GO:0005829">
    <property type="term" value="C:cytosol"/>
    <property type="evidence" value="ECO:0007669"/>
    <property type="project" value="EnsemblFungi"/>
</dbReference>
<comment type="similarity">
    <text evidence="2 12">Belongs to the glycosyltransferase 28 family.</text>
</comment>
<dbReference type="EC" id="2.4.1.141" evidence="4 12"/>
<evidence type="ECO:0000256" key="10">
    <source>
        <dbReference type="ARBA" id="ARBA00032061"/>
    </source>
</evidence>
<dbReference type="PANTHER" id="PTHR12867:SF6">
    <property type="entry name" value="N-ACETYLGLUCOSAMINYLDIPHOSPHODOLICHOL N-ACETYLGLUCOSAMINYLTRANSFERASE"/>
    <property type="match status" value="1"/>
</dbReference>
<feature type="domain" description="Glycosyl transferase family 28 C-terminal" evidence="13">
    <location>
        <begin position="7"/>
        <end position="168"/>
    </location>
</feature>
<evidence type="ECO:0000256" key="3">
    <source>
        <dbReference type="ARBA" id="ARBA00011198"/>
    </source>
</evidence>
<comment type="catalytic activity">
    <reaction evidence="11">
        <text>an N-acetyl-alpha-D-glucosaminyl-diphospho-di-trans,poly-cis-dolichol + UDP-N-acetyl-alpha-D-glucosamine = an N,N'-diacetylchitobiosyl-diphospho-di-trans,poly-cis-dolichol + UDP + H(+)</text>
        <dbReference type="Rhea" id="RHEA:23380"/>
        <dbReference type="Rhea" id="RHEA-COMP:19507"/>
        <dbReference type="Rhea" id="RHEA-COMP:19510"/>
        <dbReference type="ChEBI" id="CHEBI:15378"/>
        <dbReference type="ChEBI" id="CHEBI:57269"/>
        <dbReference type="ChEBI" id="CHEBI:57705"/>
        <dbReference type="ChEBI" id="CHEBI:58223"/>
        <dbReference type="ChEBI" id="CHEBI:58427"/>
        <dbReference type="EC" id="2.4.1.141"/>
    </reaction>
</comment>
<evidence type="ECO:0000256" key="7">
    <source>
        <dbReference type="ARBA" id="ARBA00022679"/>
    </source>
</evidence>
<evidence type="ECO:0000256" key="5">
    <source>
        <dbReference type="ARBA" id="ARBA00017468"/>
    </source>
</evidence>
<dbReference type="AlphaFoldDB" id="A0A1Y2H327"/>
<accession>A0A1Y2H327</accession>
<dbReference type="GO" id="GO:0042802">
    <property type="term" value="F:identical protein binding"/>
    <property type="evidence" value="ECO:0007669"/>
    <property type="project" value="EnsemblFungi"/>
</dbReference>
<organism evidence="14 15">
    <name type="scientific">Lobosporangium transversale</name>
    <dbReference type="NCBI Taxonomy" id="64571"/>
    <lineage>
        <taxon>Eukaryota</taxon>
        <taxon>Fungi</taxon>
        <taxon>Fungi incertae sedis</taxon>
        <taxon>Mucoromycota</taxon>
        <taxon>Mortierellomycotina</taxon>
        <taxon>Mortierellomycetes</taxon>
        <taxon>Mortierellales</taxon>
        <taxon>Mortierellaceae</taxon>
        <taxon>Lobosporangium</taxon>
    </lineage>
</organism>
<dbReference type="FunCoup" id="A0A1Y2H327">
    <property type="interactions" value="130"/>
</dbReference>
<dbReference type="InterPro" id="IPR007235">
    <property type="entry name" value="Glyco_trans_28_C"/>
</dbReference>
<gene>
    <name evidence="12" type="primary">ALG13</name>
    <name evidence="14" type="ORF">BCR41DRAFT_330998</name>
</gene>
<evidence type="ECO:0000256" key="12">
    <source>
        <dbReference type="RuleBase" id="RU362128"/>
    </source>
</evidence>
<protein>
    <recommendedName>
        <fullName evidence="5 12">UDP-N-acetylglucosamine transferase subunit ALG13</fullName>
        <ecNumber evidence="4 12">2.4.1.141</ecNumber>
    </recommendedName>
    <alternativeName>
        <fullName evidence="10 12">Asparagine-linked glycosylation protein 13</fullName>
    </alternativeName>
</protein>
<name>A0A1Y2H327_9FUNG</name>